<dbReference type="InterPro" id="IPR002589">
    <property type="entry name" value="Macro_dom"/>
</dbReference>
<evidence type="ECO:0000256" key="3">
    <source>
        <dbReference type="ARBA" id="ARBA00022679"/>
    </source>
</evidence>
<evidence type="ECO:0000256" key="2">
    <source>
        <dbReference type="ARBA" id="ARBA00022676"/>
    </source>
</evidence>
<reference evidence="11 12" key="1">
    <citation type="submission" date="2022-05" db="EMBL/GenBank/DDBJ databases">
        <authorList>
            <consortium name="Genoscope - CEA"/>
            <person name="William W."/>
        </authorList>
    </citation>
    <scope>NUCLEOTIDE SEQUENCE [LARGE SCALE GENOMIC DNA]</scope>
</reference>
<feature type="compositionally biased region" description="Basic and acidic residues" evidence="7">
    <location>
        <begin position="8"/>
        <end position="21"/>
    </location>
</feature>
<feature type="domain" description="PARP catalytic" evidence="9">
    <location>
        <begin position="432"/>
        <end position="629"/>
    </location>
</feature>
<dbReference type="SUPFAM" id="SSF56399">
    <property type="entry name" value="ADP-ribosylation"/>
    <property type="match status" value="1"/>
</dbReference>
<dbReference type="Pfam" id="PF02825">
    <property type="entry name" value="WWE"/>
    <property type="match status" value="1"/>
</dbReference>
<dbReference type="EC" id="2.4.2.-" evidence="6"/>
<dbReference type="Gene3D" id="3.90.228.10">
    <property type="match status" value="1"/>
</dbReference>
<feature type="domain" description="WWE" evidence="8">
    <location>
        <begin position="345"/>
        <end position="423"/>
    </location>
</feature>
<feature type="region of interest" description="Disordered" evidence="7">
    <location>
        <begin position="1"/>
        <end position="28"/>
    </location>
</feature>
<evidence type="ECO:0000259" key="9">
    <source>
        <dbReference type="PROSITE" id="PS51059"/>
    </source>
</evidence>
<dbReference type="SUPFAM" id="SSF52949">
    <property type="entry name" value="Macro domain-like"/>
    <property type="match status" value="1"/>
</dbReference>
<protein>
    <recommendedName>
        <fullName evidence="6">Poly [ADP-ribose] polymerase</fullName>
        <shortName evidence="6">PARP</shortName>
        <ecNumber evidence="6">2.4.2.-</ecNumber>
    </recommendedName>
</protein>
<dbReference type="PROSITE" id="PS51059">
    <property type="entry name" value="PARP_CATALYTIC"/>
    <property type="match status" value="1"/>
</dbReference>
<evidence type="ECO:0000313" key="11">
    <source>
        <dbReference type="EMBL" id="CAH3019689.1"/>
    </source>
</evidence>
<dbReference type="PROSITE" id="PS51154">
    <property type="entry name" value="MACRO"/>
    <property type="match status" value="1"/>
</dbReference>
<dbReference type="InterPro" id="IPR052056">
    <property type="entry name" value="Mono-ARTD/PARP"/>
</dbReference>
<proteinExistence type="predicted"/>
<dbReference type="PANTHER" id="PTHR14453:SF67">
    <property type="entry name" value="POLY [ADP-RIBOSE] POLYMERASE"/>
    <property type="match status" value="1"/>
</dbReference>
<dbReference type="Gene3D" id="3.40.220.10">
    <property type="entry name" value="Leucine Aminopeptidase, subunit E, domain 1"/>
    <property type="match status" value="1"/>
</dbReference>
<feature type="domain" description="Macro" evidence="10">
    <location>
        <begin position="37"/>
        <end position="213"/>
    </location>
</feature>
<keyword evidence="4 6" id="KW-0520">NAD</keyword>
<sequence>MKRRNPKSRVDRLQKKSHPDESPSEDDGFYIIPEELDLFKPEIEMGSVSVQVETGDLTKEVTDAIGTLSNTELDVAYGGGVGKAIISVGGKEIQAECSSLGTQPKGSVAVTGAGKLKVRKIYHMVPEVMTMASIKGCFLKCLKAADVDGMTSISFPAIGTGNVQVGVKEAAKEMLAAIAKFSQGQPNSLHLIRIVVYQTHMFHDFRSAMQSCVSSAEGGQGILSRMADLLGFGKSGSPVSVKRGGQEVGSYLEIFAGTKQDIKRAEDEIQKDLADNCTTKVIEHDAISHISEEQTSKIHNLEVKHDVSIRIEEYVGRISVRGDAEDVLDVVTTILEILNEYIEEEHSRGIEELLCKNTQWYYQDDDEEDWLPYDPRVNFQIETAHKDGQKSVLLIIDGARCEIVFKDMKETCLKDGEERNVKRKEIGKGVPLPLDWCVQPKESSGNEKEVHLVELDATSNEYNKVAEGIRKTASISITKIERVQNPGLYKAYVVKKDQMEQKNGANEKLLFHGTAQGSCSSISKFGFNRSFCGKNAVVYGNGVYFARDASYSTQLRYSPADANGDRYMYLARVLVGEYAAGRQGMITPPPRGSDATDAYDSVVDNPADPSIFVVFYDNQCYPDYLVTFK</sequence>
<dbReference type="InterPro" id="IPR004170">
    <property type="entry name" value="WWE_dom"/>
</dbReference>
<dbReference type="Pfam" id="PF01661">
    <property type="entry name" value="Macro"/>
    <property type="match status" value="1"/>
</dbReference>
<keyword evidence="2 6" id="KW-0328">Glycosyltransferase</keyword>
<comment type="caution">
    <text evidence="11">The sequence shown here is derived from an EMBL/GenBank/DDBJ whole genome shotgun (WGS) entry which is preliminary data.</text>
</comment>
<keyword evidence="5" id="KW-0539">Nucleus</keyword>
<dbReference type="EMBL" id="CALNXI010000123">
    <property type="protein sequence ID" value="CAH3019689.1"/>
    <property type="molecule type" value="Genomic_DNA"/>
</dbReference>
<evidence type="ECO:0000256" key="7">
    <source>
        <dbReference type="SAM" id="MobiDB-lite"/>
    </source>
</evidence>
<dbReference type="SUPFAM" id="SSF117839">
    <property type="entry name" value="WWE domain"/>
    <property type="match status" value="1"/>
</dbReference>
<name>A0ABN8LUD1_9CNID</name>
<evidence type="ECO:0000256" key="6">
    <source>
        <dbReference type="RuleBase" id="RU362114"/>
    </source>
</evidence>
<dbReference type="Gene3D" id="3.30.720.50">
    <property type="match status" value="1"/>
</dbReference>
<dbReference type="SMART" id="SM00506">
    <property type="entry name" value="A1pp"/>
    <property type="match status" value="1"/>
</dbReference>
<dbReference type="Proteomes" id="UP001159427">
    <property type="component" value="Unassembled WGS sequence"/>
</dbReference>
<dbReference type="InterPro" id="IPR043472">
    <property type="entry name" value="Macro_dom-like"/>
</dbReference>
<dbReference type="PROSITE" id="PS50918">
    <property type="entry name" value="WWE"/>
    <property type="match status" value="1"/>
</dbReference>
<keyword evidence="3 6" id="KW-0808">Transferase</keyword>
<gene>
    <name evidence="11" type="ORF">PEVE_00003806</name>
</gene>
<accession>A0ABN8LUD1</accession>
<dbReference type="InterPro" id="IPR037197">
    <property type="entry name" value="WWE_dom_sf"/>
</dbReference>
<comment type="subcellular location">
    <subcellularLocation>
        <location evidence="1">Nucleus</location>
    </subcellularLocation>
</comment>
<evidence type="ECO:0000256" key="5">
    <source>
        <dbReference type="ARBA" id="ARBA00023242"/>
    </source>
</evidence>
<evidence type="ECO:0000259" key="8">
    <source>
        <dbReference type="PROSITE" id="PS50918"/>
    </source>
</evidence>
<keyword evidence="12" id="KW-1185">Reference proteome</keyword>
<evidence type="ECO:0000313" key="12">
    <source>
        <dbReference type="Proteomes" id="UP001159427"/>
    </source>
</evidence>
<evidence type="ECO:0000256" key="4">
    <source>
        <dbReference type="ARBA" id="ARBA00023027"/>
    </source>
</evidence>
<dbReference type="PANTHER" id="PTHR14453">
    <property type="entry name" value="PARP/ZINC FINGER CCCH TYPE DOMAIN CONTAINING PROTEIN"/>
    <property type="match status" value="1"/>
</dbReference>
<dbReference type="Pfam" id="PF00644">
    <property type="entry name" value="PARP"/>
    <property type="match status" value="1"/>
</dbReference>
<dbReference type="CDD" id="cd01439">
    <property type="entry name" value="TCCD_inducible_PARP_like"/>
    <property type="match status" value="1"/>
</dbReference>
<evidence type="ECO:0000259" key="10">
    <source>
        <dbReference type="PROSITE" id="PS51154"/>
    </source>
</evidence>
<organism evidence="11 12">
    <name type="scientific">Porites evermanni</name>
    <dbReference type="NCBI Taxonomy" id="104178"/>
    <lineage>
        <taxon>Eukaryota</taxon>
        <taxon>Metazoa</taxon>
        <taxon>Cnidaria</taxon>
        <taxon>Anthozoa</taxon>
        <taxon>Hexacorallia</taxon>
        <taxon>Scleractinia</taxon>
        <taxon>Fungiina</taxon>
        <taxon>Poritidae</taxon>
        <taxon>Porites</taxon>
    </lineage>
</organism>
<dbReference type="InterPro" id="IPR012317">
    <property type="entry name" value="Poly(ADP-ribose)pol_cat_dom"/>
</dbReference>
<evidence type="ECO:0000256" key="1">
    <source>
        <dbReference type="ARBA" id="ARBA00004123"/>
    </source>
</evidence>